<dbReference type="Pfam" id="PF04360">
    <property type="entry name" value="Serglycin"/>
    <property type="match status" value="1"/>
</dbReference>
<protein>
    <recommendedName>
        <fullName evidence="5">Serglycin</fullName>
    </recommendedName>
</protein>
<feature type="signal peptide" evidence="2">
    <location>
        <begin position="1"/>
        <end position="19"/>
    </location>
</feature>
<comment type="caution">
    <text evidence="3">The sequence shown here is derived from an EMBL/GenBank/DDBJ whole genome shotgun (WGS) entry which is preliminary data.</text>
</comment>
<evidence type="ECO:0000256" key="1">
    <source>
        <dbReference type="SAM" id="MobiDB-lite"/>
    </source>
</evidence>
<gene>
    <name evidence="3" type="ORF">JOB18_018725</name>
</gene>
<dbReference type="AlphaFoldDB" id="A0AAV6Q2U7"/>
<accession>A0AAV6Q2U7</accession>
<reference evidence="3 4" key="1">
    <citation type="journal article" date="2021" name="Sci. Rep.">
        <title>Chromosome anchoring in Senegalese sole (Solea senegalensis) reveals sex-associated markers and genome rearrangements in flatfish.</title>
        <authorList>
            <person name="Guerrero-Cozar I."/>
            <person name="Gomez-Garrido J."/>
            <person name="Berbel C."/>
            <person name="Martinez-Blanch J.F."/>
            <person name="Alioto T."/>
            <person name="Claros M.G."/>
            <person name="Gagnaire P.A."/>
            <person name="Manchado M."/>
        </authorList>
    </citation>
    <scope>NUCLEOTIDE SEQUENCE [LARGE SCALE GENOMIC DNA]</scope>
    <source>
        <strain evidence="3">Sse05_10M</strain>
    </source>
</reference>
<organism evidence="3 4">
    <name type="scientific">Solea senegalensis</name>
    <name type="common">Senegalese sole</name>
    <dbReference type="NCBI Taxonomy" id="28829"/>
    <lineage>
        <taxon>Eukaryota</taxon>
        <taxon>Metazoa</taxon>
        <taxon>Chordata</taxon>
        <taxon>Craniata</taxon>
        <taxon>Vertebrata</taxon>
        <taxon>Euteleostomi</taxon>
        <taxon>Actinopterygii</taxon>
        <taxon>Neopterygii</taxon>
        <taxon>Teleostei</taxon>
        <taxon>Neoteleostei</taxon>
        <taxon>Acanthomorphata</taxon>
        <taxon>Carangaria</taxon>
        <taxon>Pleuronectiformes</taxon>
        <taxon>Pleuronectoidei</taxon>
        <taxon>Soleidae</taxon>
        <taxon>Solea</taxon>
    </lineage>
</organism>
<name>A0AAV6Q2U7_SOLSE</name>
<feature type="region of interest" description="Disordered" evidence="1">
    <location>
        <begin position="69"/>
        <end position="91"/>
    </location>
</feature>
<evidence type="ECO:0000256" key="2">
    <source>
        <dbReference type="SAM" id="SignalP"/>
    </source>
</evidence>
<proteinExistence type="predicted"/>
<sequence>MKLLLLLVISCLALHNGKGVPTKASYQFVRCNPNGDQANCVTYQSPEMPWSQELPAKLPASTAQYLKAETVKDEHAPENKEDKMGVEEESSGYYEGSAFEVPLNRDQGFVATESDPGSGESWTDMDLNKGVHTMDLRWLLRLKSKAGEDKPAEQELREDNLLQL</sequence>
<keyword evidence="4" id="KW-1185">Reference proteome</keyword>
<dbReference type="EMBL" id="JAGKHQ010000019">
    <property type="protein sequence ID" value="KAG7482320.1"/>
    <property type="molecule type" value="Genomic_DNA"/>
</dbReference>
<evidence type="ECO:0008006" key="5">
    <source>
        <dbReference type="Google" id="ProtNLM"/>
    </source>
</evidence>
<dbReference type="Proteomes" id="UP000693946">
    <property type="component" value="Linkage Group LG7"/>
</dbReference>
<evidence type="ECO:0000313" key="4">
    <source>
        <dbReference type="Proteomes" id="UP000693946"/>
    </source>
</evidence>
<keyword evidence="2" id="KW-0732">Signal</keyword>
<dbReference type="InterPro" id="IPR007455">
    <property type="entry name" value="Serglycin"/>
</dbReference>
<feature type="compositionally biased region" description="Basic and acidic residues" evidence="1">
    <location>
        <begin position="69"/>
        <end position="86"/>
    </location>
</feature>
<feature type="chain" id="PRO_5043764652" description="Serglycin" evidence="2">
    <location>
        <begin position="20"/>
        <end position="164"/>
    </location>
</feature>
<evidence type="ECO:0000313" key="3">
    <source>
        <dbReference type="EMBL" id="KAG7482320.1"/>
    </source>
</evidence>
<feature type="region of interest" description="Disordered" evidence="1">
    <location>
        <begin position="145"/>
        <end position="164"/>
    </location>
</feature>